<gene>
    <name evidence="2" type="ORF">SERLADRAFT_391965</name>
</gene>
<proteinExistence type="predicted"/>
<protein>
    <recommendedName>
        <fullName evidence="1">Ribosome biogenesis protein BMS1/TSR1 C-terminal domain-containing protein</fullName>
    </recommendedName>
</protein>
<feature type="domain" description="Ribosome biogenesis protein BMS1/TSR1 C-terminal" evidence="1">
    <location>
        <begin position="2"/>
        <end position="51"/>
    </location>
</feature>
<dbReference type="GO" id="GO:0005525">
    <property type="term" value="F:GTP binding"/>
    <property type="evidence" value="ECO:0007669"/>
    <property type="project" value="TreeGrafter"/>
</dbReference>
<dbReference type="AlphaFoldDB" id="F8NYL3"/>
<evidence type="ECO:0000313" key="2">
    <source>
        <dbReference type="EMBL" id="EGO23684.1"/>
    </source>
</evidence>
<name>F8NYL3_SERL9</name>
<dbReference type="OrthoDB" id="3038331at2759"/>
<dbReference type="GO" id="GO:0003924">
    <property type="term" value="F:GTPase activity"/>
    <property type="evidence" value="ECO:0007669"/>
    <property type="project" value="TreeGrafter"/>
</dbReference>
<dbReference type="Proteomes" id="UP000008064">
    <property type="component" value="Unassembled WGS sequence"/>
</dbReference>
<dbReference type="RefSeq" id="XP_007319446.1">
    <property type="nucleotide sequence ID" value="XM_007319384.1"/>
</dbReference>
<dbReference type="KEGG" id="sla:SERLADRAFT_391965"/>
<dbReference type="HOGENOM" id="CLU_3093226_0_0_1"/>
<organism>
    <name type="scientific">Serpula lacrymans var. lacrymans (strain S7.9)</name>
    <name type="common">Dry rot fungus</name>
    <dbReference type="NCBI Taxonomy" id="578457"/>
    <lineage>
        <taxon>Eukaryota</taxon>
        <taxon>Fungi</taxon>
        <taxon>Dikarya</taxon>
        <taxon>Basidiomycota</taxon>
        <taxon>Agaricomycotina</taxon>
        <taxon>Agaricomycetes</taxon>
        <taxon>Agaricomycetidae</taxon>
        <taxon>Boletales</taxon>
        <taxon>Coniophorineae</taxon>
        <taxon>Serpulaceae</taxon>
        <taxon>Serpula</taxon>
    </lineage>
</organism>
<feature type="non-terminal residue" evidence="2">
    <location>
        <position position="52"/>
    </location>
</feature>
<dbReference type="InterPro" id="IPR007034">
    <property type="entry name" value="BMS1_TSR1_C"/>
</dbReference>
<dbReference type="GeneID" id="18811524"/>
<dbReference type="GO" id="GO:0000479">
    <property type="term" value="P:endonucleolytic cleavage of tricistronic rRNA transcript (SSU-rRNA, 5.8S rRNA, LSU-rRNA)"/>
    <property type="evidence" value="ECO:0007669"/>
    <property type="project" value="TreeGrafter"/>
</dbReference>
<evidence type="ECO:0000259" key="1">
    <source>
        <dbReference type="Pfam" id="PF04950"/>
    </source>
</evidence>
<accession>F8NYL3</accession>
<reference evidence="2" key="1">
    <citation type="submission" date="2011-04" db="EMBL/GenBank/DDBJ databases">
        <title>Evolution of plant cell wall degrading machinery underlies the functional diversity of forest fungi.</title>
        <authorList>
            <consortium name="US DOE Joint Genome Institute (JGI-PGF)"/>
            <person name="Eastwood D.C."/>
            <person name="Floudas D."/>
            <person name="Binder M."/>
            <person name="Majcherczyk A."/>
            <person name="Schneider P."/>
            <person name="Aerts A."/>
            <person name="Asiegbu F.O."/>
            <person name="Baker S.E."/>
            <person name="Barry K."/>
            <person name="Bendiksby M."/>
            <person name="Blumentritt M."/>
            <person name="Coutinho P.M."/>
            <person name="Cullen D."/>
            <person name="Cullen D."/>
            <person name="Gathman A."/>
            <person name="Goodell B."/>
            <person name="Henrissat B."/>
            <person name="Ihrmark K."/>
            <person name="Kauserud H."/>
            <person name="Kohler A."/>
            <person name="LaButti K."/>
            <person name="Lapidus A."/>
            <person name="Lavin J.L."/>
            <person name="Lee Y.-H."/>
            <person name="Lindquist E."/>
            <person name="Lilly W."/>
            <person name="Lucas S."/>
            <person name="Morin E."/>
            <person name="Murat C."/>
            <person name="Oguiza J.A."/>
            <person name="Park J."/>
            <person name="Pisabarro A.G."/>
            <person name="Riley R."/>
            <person name="Rosling A."/>
            <person name="Salamov A."/>
            <person name="Schmidt O."/>
            <person name="Schmutz J."/>
            <person name="Skrede I."/>
            <person name="Stenlid J."/>
            <person name="Wiebenga A."/>
            <person name="Xie X."/>
            <person name="Kues U."/>
            <person name="Hibbett D.S."/>
            <person name="Hoffmeister D."/>
            <person name="Hogberg N."/>
            <person name="Martin F."/>
            <person name="Grigoriev I.V."/>
            <person name="Watkinson S.C."/>
        </authorList>
    </citation>
    <scope>NUCLEOTIDE SEQUENCE</scope>
    <source>
        <strain evidence="2">S7.9</strain>
    </source>
</reference>
<dbReference type="GO" id="GO:0000462">
    <property type="term" value="P:maturation of SSU-rRNA from tricistronic rRNA transcript (SSU-rRNA, 5.8S rRNA, LSU-rRNA)"/>
    <property type="evidence" value="ECO:0007669"/>
    <property type="project" value="TreeGrafter"/>
</dbReference>
<dbReference type="GO" id="GO:0030686">
    <property type="term" value="C:90S preribosome"/>
    <property type="evidence" value="ECO:0007669"/>
    <property type="project" value="TreeGrafter"/>
</dbReference>
<dbReference type="GO" id="GO:0034511">
    <property type="term" value="F:U3 snoRNA binding"/>
    <property type="evidence" value="ECO:0007669"/>
    <property type="project" value="TreeGrafter"/>
</dbReference>
<dbReference type="InterPro" id="IPR039761">
    <property type="entry name" value="Bms1/Tsr1"/>
</dbReference>
<dbReference type="EMBL" id="GL945435">
    <property type="protein sequence ID" value="EGO23684.1"/>
    <property type="molecule type" value="Genomic_DNA"/>
</dbReference>
<dbReference type="Pfam" id="PF04950">
    <property type="entry name" value="RIBIOP_C"/>
    <property type="match status" value="1"/>
</dbReference>
<sequence>MRMLKYTPEHMHCYATFYGPVALPNTGFCAFNSLNGETAAFRISATGVVLDI</sequence>
<dbReference type="PANTHER" id="PTHR12858:SF2">
    <property type="entry name" value="RIBOSOME BIOGENESIS PROTEIN BMS1 HOMOLOG"/>
    <property type="match status" value="1"/>
</dbReference>
<dbReference type="PANTHER" id="PTHR12858">
    <property type="entry name" value="RIBOSOME BIOGENESIS PROTEIN"/>
    <property type="match status" value="1"/>
</dbReference>